<proteinExistence type="inferred from homology"/>
<accession>A0ABV8UBN9</accession>
<keyword evidence="4" id="KW-1185">Reference proteome</keyword>
<organism evidence="3 4">
    <name type="scientific">Kordiimonas lipolytica</name>
    <dbReference type="NCBI Taxonomy" id="1662421"/>
    <lineage>
        <taxon>Bacteria</taxon>
        <taxon>Pseudomonadati</taxon>
        <taxon>Pseudomonadota</taxon>
        <taxon>Alphaproteobacteria</taxon>
        <taxon>Kordiimonadales</taxon>
        <taxon>Kordiimonadaceae</taxon>
        <taxon>Kordiimonas</taxon>
    </lineage>
</organism>
<dbReference type="Gene3D" id="3.40.30.10">
    <property type="entry name" value="Glutaredoxin"/>
    <property type="match status" value="1"/>
</dbReference>
<dbReference type="SUPFAM" id="SSF52833">
    <property type="entry name" value="Thioredoxin-like"/>
    <property type="match status" value="1"/>
</dbReference>
<evidence type="ECO:0000313" key="4">
    <source>
        <dbReference type="Proteomes" id="UP001595776"/>
    </source>
</evidence>
<dbReference type="InterPro" id="IPR010893">
    <property type="entry name" value="NiFe-hyd_mat_HyaE"/>
</dbReference>
<name>A0ABV8UBN9_9PROT</name>
<sequence length="144" mass="16314">MYSPLLESIVERENFKIMSADELEAYAPDREDIVLFFAGDAARMADSDDVAVVLPELVKAFENIFEAVIVHRESERALQLKYRFNAYPALVFLRKGDYLGTIQKIQDWTDYINEISDILKRSPSAPPPYSLPDGCATQPQQPAN</sequence>
<evidence type="ECO:0000256" key="2">
    <source>
        <dbReference type="SAM" id="MobiDB-lite"/>
    </source>
</evidence>
<comment type="similarity">
    <text evidence="1">Belongs to the HupG/HyaE family.</text>
</comment>
<protein>
    <submittedName>
        <fullName evidence="3">Hydrogenase-1 expression HyaE</fullName>
    </submittedName>
</protein>
<feature type="region of interest" description="Disordered" evidence="2">
    <location>
        <begin position="123"/>
        <end position="144"/>
    </location>
</feature>
<dbReference type="RefSeq" id="WP_068148942.1">
    <property type="nucleotide sequence ID" value="NZ_JBHSCR010000013.1"/>
</dbReference>
<dbReference type="InterPro" id="IPR036249">
    <property type="entry name" value="Thioredoxin-like_sf"/>
</dbReference>
<dbReference type="EMBL" id="JBHSCR010000013">
    <property type="protein sequence ID" value="MFC4348591.1"/>
    <property type="molecule type" value="Genomic_DNA"/>
</dbReference>
<comment type="caution">
    <text evidence="3">The sequence shown here is derived from an EMBL/GenBank/DDBJ whole genome shotgun (WGS) entry which is preliminary data.</text>
</comment>
<dbReference type="Proteomes" id="UP001595776">
    <property type="component" value="Unassembled WGS sequence"/>
</dbReference>
<evidence type="ECO:0000313" key="3">
    <source>
        <dbReference type="EMBL" id="MFC4348591.1"/>
    </source>
</evidence>
<gene>
    <name evidence="3" type="ORF">ACFO5Q_12125</name>
</gene>
<dbReference type="Pfam" id="PF07449">
    <property type="entry name" value="HyaE"/>
    <property type="match status" value="1"/>
</dbReference>
<reference evidence="4" key="1">
    <citation type="journal article" date="2019" name="Int. J. Syst. Evol. Microbiol.">
        <title>The Global Catalogue of Microorganisms (GCM) 10K type strain sequencing project: providing services to taxonomists for standard genome sequencing and annotation.</title>
        <authorList>
            <consortium name="The Broad Institute Genomics Platform"/>
            <consortium name="The Broad Institute Genome Sequencing Center for Infectious Disease"/>
            <person name="Wu L."/>
            <person name="Ma J."/>
        </authorList>
    </citation>
    <scope>NUCLEOTIDE SEQUENCE [LARGE SCALE GENOMIC DNA]</scope>
    <source>
        <strain evidence="4">CGMCC 1.15304</strain>
    </source>
</reference>
<evidence type="ECO:0000256" key="1">
    <source>
        <dbReference type="ARBA" id="ARBA00009004"/>
    </source>
</evidence>